<protein>
    <submittedName>
        <fullName evidence="2">Uncharacterized protein</fullName>
    </submittedName>
</protein>
<dbReference type="Proteomes" id="UP000000657">
    <property type="component" value="Chromosome"/>
</dbReference>
<dbReference type="HOGENOM" id="CLU_3025655_0_0_11"/>
<sequence length="55" mass="5753">MGSSQLCGRGGGATKFCACADGTVNHVSPGDTKHVELCSEHRPGDISNRRRKNPG</sequence>
<accession>Q0RAL1</accession>
<proteinExistence type="predicted"/>
<feature type="region of interest" description="Disordered" evidence="1">
    <location>
        <begin position="27"/>
        <end position="55"/>
    </location>
</feature>
<organism evidence="2 3">
    <name type="scientific">Frankia alni (strain DSM 45986 / CECT 9034 / ACN14a)</name>
    <dbReference type="NCBI Taxonomy" id="326424"/>
    <lineage>
        <taxon>Bacteria</taxon>
        <taxon>Bacillati</taxon>
        <taxon>Actinomycetota</taxon>
        <taxon>Actinomycetes</taxon>
        <taxon>Frankiales</taxon>
        <taxon>Frankiaceae</taxon>
        <taxon>Frankia</taxon>
    </lineage>
</organism>
<gene>
    <name evidence="2" type="ordered locus">FRAAL4445</name>
</gene>
<keyword evidence="3" id="KW-1185">Reference proteome</keyword>
<dbReference type="EMBL" id="CT573213">
    <property type="protein sequence ID" value="CAL29835.1"/>
    <property type="molecule type" value="Genomic_DNA"/>
</dbReference>
<name>Q0RAL1_FRAAA</name>
<evidence type="ECO:0000313" key="3">
    <source>
        <dbReference type="Proteomes" id="UP000000657"/>
    </source>
</evidence>
<reference evidence="2 3" key="1">
    <citation type="journal article" date="2007" name="Genome Res.">
        <title>Genome characteristics of facultatively symbiotic Frankia sp. strains reflect host range and host plant biogeography.</title>
        <authorList>
            <person name="Normand P."/>
            <person name="Lapierre P."/>
            <person name="Tisa L.S."/>
            <person name="Gogarten J.P."/>
            <person name="Alloisio N."/>
            <person name="Bagnarol E."/>
            <person name="Bassi C.A."/>
            <person name="Berry A.M."/>
            <person name="Bickhart D.M."/>
            <person name="Choisne N."/>
            <person name="Couloux A."/>
            <person name="Cournoyer B."/>
            <person name="Cruveiller S."/>
            <person name="Daubin V."/>
            <person name="Demange N."/>
            <person name="Francino M.P."/>
            <person name="Goltsman E."/>
            <person name="Huang Y."/>
            <person name="Kopp O.R."/>
            <person name="Labarre L."/>
            <person name="Lapidus A."/>
            <person name="Lavire C."/>
            <person name="Marechal J."/>
            <person name="Martinez M."/>
            <person name="Mastronunzio J.E."/>
            <person name="Mullin B.C."/>
            <person name="Niemann J."/>
            <person name="Pujic P."/>
            <person name="Rawnsley T."/>
            <person name="Rouy Z."/>
            <person name="Schenowitz C."/>
            <person name="Sellstedt A."/>
            <person name="Tavares F."/>
            <person name="Tomkins J.P."/>
            <person name="Vallenet D."/>
            <person name="Valverde C."/>
            <person name="Wall L.G."/>
            <person name="Wang Y."/>
            <person name="Medigue C."/>
            <person name="Benson D.R."/>
        </authorList>
    </citation>
    <scope>NUCLEOTIDE SEQUENCE [LARGE SCALE GENOMIC DNA]</scope>
    <source>
        <strain evidence="3">DSM 45986 / CECT 9034 / ACN14a</strain>
    </source>
</reference>
<evidence type="ECO:0000256" key="1">
    <source>
        <dbReference type="SAM" id="MobiDB-lite"/>
    </source>
</evidence>
<evidence type="ECO:0000313" key="2">
    <source>
        <dbReference type="EMBL" id="CAL29835.1"/>
    </source>
</evidence>
<dbReference type="AlphaFoldDB" id="Q0RAL1"/>
<feature type="compositionally biased region" description="Basic and acidic residues" evidence="1">
    <location>
        <begin position="31"/>
        <end position="48"/>
    </location>
</feature>